<dbReference type="PANTHER" id="PTHR13217">
    <property type="entry name" value="PLECKSTRIN HOMOLOGY DOMAIN-CONTAINING FAMILY G MEMBER 7"/>
    <property type="match status" value="1"/>
</dbReference>
<dbReference type="AlphaFoldDB" id="A0A6J1WBP8"/>
<dbReference type="KEGG" id="nss:113431875"/>
<dbReference type="GO" id="GO:0043542">
    <property type="term" value="P:endothelial cell migration"/>
    <property type="evidence" value="ECO:0007669"/>
    <property type="project" value="TreeGrafter"/>
</dbReference>
<feature type="domain" description="DH" evidence="1">
    <location>
        <begin position="1"/>
        <end position="127"/>
    </location>
</feature>
<gene>
    <name evidence="3" type="primary">LOC113431875</name>
</gene>
<dbReference type="RefSeq" id="XP_026549919.1">
    <property type="nucleotide sequence ID" value="XM_026694134.1"/>
</dbReference>
<dbReference type="SUPFAM" id="SSF48065">
    <property type="entry name" value="DBL homology domain (DH-domain)"/>
    <property type="match status" value="1"/>
</dbReference>
<evidence type="ECO:0000259" key="1">
    <source>
        <dbReference type="PROSITE" id="PS50010"/>
    </source>
</evidence>
<accession>A0A6J1WBP8</accession>
<dbReference type="Pfam" id="PF00621">
    <property type="entry name" value="RhoGEF"/>
    <property type="match status" value="1"/>
</dbReference>
<evidence type="ECO:0000313" key="2">
    <source>
        <dbReference type="Proteomes" id="UP000504612"/>
    </source>
</evidence>
<dbReference type="InterPro" id="IPR040181">
    <property type="entry name" value="PKHG5/7"/>
</dbReference>
<dbReference type="GO" id="GO:0007266">
    <property type="term" value="P:Rho protein signal transduction"/>
    <property type="evidence" value="ECO:0007669"/>
    <property type="project" value="TreeGrafter"/>
</dbReference>
<dbReference type="PANTHER" id="PTHR13217:SF11">
    <property type="entry name" value="PLECKSTRIN HOMOLOGY DOMAIN-CONTAINING FAMILY G MEMBER 5"/>
    <property type="match status" value="1"/>
</dbReference>
<dbReference type="Gene3D" id="1.20.900.10">
    <property type="entry name" value="Dbl homology (DH) domain"/>
    <property type="match status" value="1"/>
</dbReference>
<dbReference type="Proteomes" id="UP000504612">
    <property type="component" value="Unplaced"/>
</dbReference>
<evidence type="ECO:0000313" key="3">
    <source>
        <dbReference type="RefSeq" id="XP_026549919.1"/>
    </source>
</evidence>
<dbReference type="InterPro" id="IPR035899">
    <property type="entry name" value="DBL_dom_sf"/>
</dbReference>
<dbReference type="GO" id="GO:0030139">
    <property type="term" value="C:endocytic vesicle"/>
    <property type="evidence" value="ECO:0007669"/>
    <property type="project" value="TreeGrafter"/>
</dbReference>
<sequence length="187" mass="21740">MAPVLEKARASQKLLDPTDLSEGFMTFGSHFQPYLRYCMEEEACMEYMRNLLRQNELFRLYVTWVEKHKQCNRLKLSDMLVKPHQRLTKYPLLLKSVLKKTEDPEAREAIVGMINAVEQFINHVNSRMRHHQEQQRLATTVNRIDAYEVVEGSTDEVDKVRRGIGGGAQKRPASTLLQIVLDLRRVA</sequence>
<name>A0A6J1WBP8_9SAUR</name>
<proteinExistence type="predicted"/>
<dbReference type="GO" id="GO:0030424">
    <property type="term" value="C:axon"/>
    <property type="evidence" value="ECO:0007669"/>
    <property type="project" value="TreeGrafter"/>
</dbReference>
<dbReference type="PROSITE" id="PS50010">
    <property type="entry name" value="DH_2"/>
    <property type="match status" value="1"/>
</dbReference>
<dbReference type="SMART" id="SM00325">
    <property type="entry name" value="RhoGEF"/>
    <property type="match status" value="1"/>
</dbReference>
<keyword evidence="2" id="KW-1185">Reference proteome</keyword>
<organism evidence="2 3">
    <name type="scientific">Notechis scutatus</name>
    <name type="common">mainland tiger snake</name>
    <dbReference type="NCBI Taxonomy" id="8663"/>
    <lineage>
        <taxon>Eukaryota</taxon>
        <taxon>Metazoa</taxon>
        <taxon>Chordata</taxon>
        <taxon>Craniata</taxon>
        <taxon>Vertebrata</taxon>
        <taxon>Euteleostomi</taxon>
        <taxon>Lepidosauria</taxon>
        <taxon>Squamata</taxon>
        <taxon>Bifurcata</taxon>
        <taxon>Unidentata</taxon>
        <taxon>Episquamata</taxon>
        <taxon>Toxicofera</taxon>
        <taxon>Serpentes</taxon>
        <taxon>Colubroidea</taxon>
        <taxon>Elapidae</taxon>
        <taxon>Hydrophiinae</taxon>
        <taxon>Notechis</taxon>
    </lineage>
</organism>
<dbReference type="GeneID" id="113431875"/>
<dbReference type="GO" id="GO:0005886">
    <property type="term" value="C:plasma membrane"/>
    <property type="evidence" value="ECO:0007669"/>
    <property type="project" value="TreeGrafter"/>
</dbReference>
<protein>
    <submittedName>
        <fullName evidence="3">Pleckstrin homology domain-containing family G member 5-like</fullName>
    </submittedName>
</protein>
<dbReference type="InterPro" id="IPR000219">
    <property type="entry name" value="DH_dom"/>
</dbReference>
<dbReference type="GO" id="GO:0005085">
    <property type="term" value="F:guanyl-nucleotide exchange factor activity"/>
    <property type="evidence" value="ECO:0007669"/>
    <property type="project" value="InterPro"/>
</dbReference>
<reference evidence="3" key="1">
    <citation type="submission" date="2025-08" db="UniProtKB">
        <authorList>
            <consortium name="RefSeq"/>
        </authorList>
    </citation>
    <scope>IDENTIFICATION</scope>
</reference>